<dbReference type="AlphaFoldDB" id="A0A2P2MZ49"/>
<accession>A0A2P2MZ49</accession>
<keyword evidence="1" id="KW-0472">Membrane</keyword>
<feature type="transmembrane region" description="Helical" evidence="1">
    <location>
        <begin position="12"/>
        <end position="33"/>
    </location>
</feature>
<organism evidence="2">
    <name type="scientific">Rhizophora mucronata</name>
    <name type="common">Asiatic mangrove</name>
    <dbReference type="NCBI Taxonomy" id="61149"/>
    <lineage>
        <taxon>Eukaryota</taxon>
        <taxon>Viridiplantae</taxon>
        <taxon>Streptophyta</taxon>
        <taxon>Embryophyta</taxon>
        <taxon>Tracheophyta</taxon>
        <taxon>Spermatophyta</taxon>
        <taxon>Magnoliopsida</taxon>
        <taxon>eudicotyledons</taxon>
        <taxon>Gunneridae</taxon>
        <taxon>Pentapetalae</taxon>
        <taxon>rosids</taxon>
        <taxon>fabids</taxon>
        <taxon>Malpighiales</taxon>
        <taxon>Rhizophoraceae</taxon>
        <taxon>Rhizophora</taxon>
    </lineage>
</organism>
<reference evidence="2" key="1">
    <citation type="submission" date="2018-02" db="EMBL/GenBank/DDBJ databases">
        <title>Rhizophora mucronata_Transcriptome.</title>
        <authorList>
            <person name="Meera S.P."/>
            <person name="Sreeshan A."/>
            <person name="Augustine A."/>
        </authorList>
    </citation>
    <scope>NUCLEOTIDE SEQUENCE</scope>
    <source>
        <tissue evidence="2">Leaf</tissue>
    </source>
</reference>
<dbReference type="EMBL" id="GGEC01055016">
    <property type="protein sequence ID" value="MBX35500.1"/>
    <property type="molecule type" value="Transcribed_RNA"/>
</dbReference>
<evidence type="ECO:0000313" key="2">
    <source>
        <dbReference type="EMBL" id="MBX35500.1"/>
    </source>
</evidence>
<name>A0A2P2MZ49_RHIMU</name>
<keyword evidence="1" id="KW-1133">Transmembrane helix</keyword>
<proteinExistence type="predicted"/>
<protein>
    <submittedName>
        <fullName evidence="2">Uncharacterized protein</fullName>
    </submittedName>
</protein>
<evidence type="ECO:0000256" key="1">
    <source>
        <dbReference type="SAM" id="Phobius"/>
    </source>
</evidence>
<keyword evidence="1" id="KW-0812">Transmembrane</keyword>
<sequence>MIPRMGSSIFLFCRIAGTCYPLLNCLCCFWFFVCLRLCL</sequence>